<dbReference type="EMBL" id="VFPQ01000001">
    <property type="protein sequence ID" value="TQM74312.1"/>
    <property type="molecule type" value="Genomic_DNA"/>
</dbReference>
<feature type="compositionally biased region" description="Low complexity" evidence="1">
    <location>
        <begin position="519"/>
        <end position="534"/>
    </location>
</feature>
<feature type="region of interest" description="Disordered" evidence="1">
    <location>
        <begin position="194"/>
        <end position="221"/>
    </location>
</feature>
<comment type="caution">
    <text evidence="3">The sequence shown here is derived from an EMBL/GenBank/DDBJ whole genome shotgun (WGS) entry which is preliminary data.</text>
</comment>
<feature type="compositionally biased region" description="Low complexity" evidence="1">
    <location>
        <begin position="31"/>
        <end position="46"/>
    </location>
</feature>
<feature type="compositionally biased region" description="Low complexity" evidence="1">
    <location>
        <begin position="210"/>
        <end position="219"/>
    </location>
</feature>
<feature type="region of interest" description="Disordered" evidence="1">
    <location>
        <begin position="1"/>
        <end position="73"/>
    </location>
</feature>
<feature type="transmembrane region" description="Helical" evidence="2">
    <location>
        <begin position="887"/>
        <end position="907"/>
    </location>
</feature>
<feature type="transmembrane region" description="Helical" evidence="2">
    <location>
        <begin position="1270"/>
        <end position="1295"/>
    </location>
</feature>
<feature type="compositionally biased region" description="Basic and acidic residues" evidence="1">
    <location>
        <begin position="150"/>
        <end position="164"/>
    </location>
</feature>
<feature type="compositionally biased region" description="Basic and acidic residues" evidence="1">
    <location>
        <begin position="127"/>
        <end position="139"/>
    </location>
</feature>
<protein>
    <submittedName>
        <fullName evidence="3">Uncharacterized protein</fullName>
    </submittedName>
</protein>
<accession>A0A543IUS0</accession>
<feature type="compositionally biased region" description="Pro residues" evidence="1">
    <location>
        <begin position="535"/>
        <end position="556"/>
    </location>
</feature>
<feature type="transmembrane region" description="Helical" evidence="2">
    <location>
        <begin position="1237"/>
        <end position="1258"/>
    </location>
</feature>
<evidence type="ECO:0000313" key="3">
    <source>
        <dbReference type="EMBL" id="TQM74312.1"/>
    </source>
</evidence>
<feature type="compositionally biased region" description="Basic and acidic residues" evidence="1">
    <location>
        <begin position="254"/>
        <end position="290"/>
    </location>
</feature>
<proteinExistence type="predicted"/>
<dbReference type="RefSeq" id="WP_170198716.1">
    <property type="nucleotide sequence ID" value="NZ_BMPV01000006.1"/>
</dbReference>
<feature type="compositionally biased region" description="Acidic residues" evidence="1">
    <location>
        <begin position="1"/>
        <end position="13"/>
    </location>
</feature>
<feature type="compositionally biased region" description="Basic and acidic residues" evidence="1">
    <location>
        <begin position="318"/>
        <end position="337"/>
    </location>
</feature>
<feature type="compositionally biased region" description="Acidic residues" evidence="1">
    <location>
        <begin position="338"/>
        <end position="350"/>
    </location>
</feature>
<feature type="transmembrane region" description="Helical" evidence="2">
    <location>
        <begin position="1003"/>
        <end position="1022"/>
    </location>
</feature>
<evidence type="ECO:0000313" key="4">
    <source>
        <dbReference type="Proteomes" id="UP000319213"/>
    </source>
</evidence>
<feature type="region of interest" description="Disordered" evidence="1">
    <location>
        <begin position="254"/>
        <end position="294"/>
    </location>
</feature>
<reference evidence="3 4" key="1">
    <citation type="submission" date="2019-06" db="EMBL/GenBank/DDBJ databases">
        <title>Sequencing the genomes of 1000 actinobacteria strains.</title>
        <authorList>
            <person name="Klenk H.-P."/>
        </authorList>
    </citation>
    <scope>NUCLEOTIDE SEQUENCE [LARGE SCALE GENOMIC DNA]</scope>
    <source>
        <strain evidence="3 4">DSM 43186</strain>
    </source>
</reference>
<feature type="region of interest" description="Disordered" evidence="1">
    <location>
        <begin position="318"/>
        <end position="350"/>
    </location>
</feature>
<dbReference type="Proteomes" id="UP000319213">
    <property type="component" value="Unassembled WGS sequence"/>
</dbReference>
<feature type="region of interest" description="Disordered" evidence="1">
    <location>
        <begin position="127"/>
        <end position="167"/>
    </location>
</feature>
<feature type="compositionally biased region" description="Low complexity" evidence="1">
    <location>
        <begin position="489"/>
        <end position="507"/>
    </location>
</feature>
<evidence type="ECO:0000256" key="2">
    <source>
        <dbReference type="SAM" id="Phobius"/>
    </source>
</evidence>
<feature type="transmembrane region" description="Helical" evidence="2">
    <location>
        <begin position="850"/>
        <end position="875"/>
    </location>
</feature>
<gene>
    <name evidence="3" type="ORF">FHX40_0982</name>
</gene>
<organism evidence="3 4">
    <name type="scientific">Thermopolyspora flexuosa</name>
    <dbReference type="NCBI Taxonomy" id="103836"/>
    <lineage>
        <taxon>Bacteria</taxon>
        <taxon>Bacillati</taxon>
        <taxon>Actinomycetota</taxon>
        <taxon>Actinomycetes</taxon>
        <taxon>Streptosporangiales</taxon>
        <taxon>Streptosporangiaceae</taxon>
        <taxon>Thermopolyspora</taxon>
    </lineage>
</organism>
<sequence length="1296" mass="137272">MPDTEGGEATDEVTEARTSSPTAPATEKSSAKTGAAAPARRAGTATADDESGADPDSGTAASKAESGGDTTTLTIDLDAVLAYGRERAAAEARAGEDEAGDAVVLADPDGDRTDTISRDAIKAAIEAADRAEKARKTAEKPTGTASGKRPTGDADKASAAKDDDVTVVADDAEDGTAVISVHDIKAAIEAADRAEDAKKQAGTASGKGRTGTADAAGEAGDAKADDAAVVADEDADGTAVISVHDIKAAIEAADRAKEQADATSGKRGEAAYGRRDDAKKAPAAEAKADDATVVADDDEDGTAVISVHDIKAAIEAADRAKEQADATSGKRGEAAKDAEDDDATVVADEDEDGTAVISALDIKAAIEAADRAKEQADAATGKRGDAGKARAADGARAGAAADAAEDDKTEEKQDSGTDSTSVAPSEMLPERDERERTRKHGDAAPGGTASRVESFPVQQGPAPGGAGRAPSTPRPRPPRPQGPGPIQRPAPGRAQGPAQPTAPAAGPTQPPAKPPTRPPAGHAAQAQAAAAVASPPRPAAAPVQPTPLAPSVPPPSGTSWWHKITGEMRPVSPTGAPGTSGDAQQSVHLGRLARWLPPLLTLEALIMYVLALKVSPGFLRGVDLDQINGLGLISVLPGAALASIVLLLAAFFITLVQNVDRKGVLLFQLAAITFALHGAAALVEDEPRFHTAWVHAGFADYIGEQGKALPGLDARFSWPGFFSVAGFVTRAGDIADFAPILKWTPLVSNLLYLVPFVLILRQIVATTRARWFAALLFVLVQWIGQDYFSPQGFTYLLYLSFVAVVLRWFGRVEQHTGPLPEKGFIRRTLARLDSLTPGELPPQGDPRDRLLGLLLLIGLFAATTATHQVTPFMMLGALTGFILLRRTTLTLALPVLLGTIVLAWLSYQATPYWSGHFDQLFGGIGRIFDNLQENTGDRLEGTDPEHVLVLQTRLGILGVILLLAGIGLLRRLRRGVLDRVAVVLLCIPVLALAMQSYGGEIGLRVYLFALPGSCILASYAFFPNPQLTVDAPEVWPKRGRRLSFLPRLDPVLVRRIATVIAAATSVVLAMAFLVARYGNEKFERVTSDEVAAMHYVYEHDDPSARVLYLVPFLNREVTPTIPWRERDIHLVEYREALAPRDPTQINHLIAQLREMGPQTYLIASRGQASYLELAHGYPADWGKRFREALDRSRQLKRVFESRDAAVYVLRSYPRGTEVPPPLPLDLVGDRGTPLTPYGIGALVVGWIAFFGYEVLRLGDLERTRRARRRFLAVAIPAAVVAVAVVVERFIVLGFAQ</sequence>
<feature type="transmembrane region" description="Helical" evidence="2">
    <location>
        <begin position="948"/>
        <end position="969"/>
    </location>
</feature>
<feature type="compositionally biased region" description="Pro residues" evidence="1">
    <location>
        <begin position="508"/>
        <end position="518"/>
    </location>
</feature>
<feature type="compositionally biased region" description="Basic and acidic residues" evidence="1">
    <location>
        <begin position="428"/>
        <end position="442"/>
    </location>
</feature>
<keyword evidence="2" id="KW-0812">Transmembrane</keyword>
<feature type="transmembrane region" description="Helical" evidence="2">
    <location>
        <begin position="1056"/>
        <end position="1075"/>
    </location>
</feature>
<feature type="region of interest" description="Disordered" evidence="1">
    <location>
        <begin position="374"/>
        <end position="584"/>
    </location>
</feature>
<keyword evidence="2" id="KW-1133">Transmembrane helix</keyword>
<keyword evidence="2" id="KW-0472">Membrane</keyword>
<feature type="compositionally biased region" description="Pro residues" evidence="1">
    <location>
        <begin position="472"/>
        <end position="488"/>
    </location>
</feature>
<feature type="transmembrane region" description="Helical" evidence="2">
    <location>
        <begin position="663"/>
        <end position="683"/>
    </location>
</feature>
<feature type="transmembrane region" description="Helical" evidence="2">
    <location>
        <begin position="632"/>
        <end position="656"/>
    </location>
</feature>
<evidence type="ECO:0000256" key="1">
    <source>
        <dbReference type="SAM" id="MobiDB-lite"/>
    </source>
</evidence>
<keyword evidence="4" id="KW-1185">Reference proteome</keyword>
<feature type="transmembrane region" description="Helical" evidence="2">
    <location>
        <begin position="976"/>
        <end position="997"/>
    </location>
</feature>
<name>A0A543IUS0_9ACTN</name>
<feature type="compositionally biased region" description="Basic and acidic residues" evidence="1">
    <location>
        <begin position="374"/>
        <end position="393"/>
    </location>
</feature>
<feature type="region of interest" description="Disordered" evidence="1">
    <location>
        <begin position="88"/>
        <end position="115"/>
    </location>
</feature>